<sequence length="167" mass="18844">MRRSLFATIMLIFHVHGMLQEKNLSLIQTTCRHTQNYQLCIHTLLANRRSISADETGLGLIMVDAVKAKALETLYVIHKLQAYRPELRAALNECTIEYKVILEFDVPVAVDSLKKGVPLYARDNMADSSLQAVFCEGNFHGNSPLTRWTNAVRDLCIVAKDVIPVYP</sequence>
<feature type="chain" id="PRO_5042270460" description="Pectinesterase inhibitor domain-containing protein" evidence="4">
    <location>
        <begin position="21"/>
        <end position="167"/>
    </location>
</feature>
<keyword evidence="7" id="KW-1185">Reference proteome</keyword>
<dbReference type="Pfam" id="PF04043">
    <property type="entry name" value="PMEI"/>
    <property type="match status" value="1"/>
</dbReference>
<dbReference type="PANTHER" id="PTHR35357">
    <property type="entry name" value="OS02G0537100 PROTEIN"/>
    <property type="match status" value="1"/>
</dbReference>
<reference evidence="6" key="1">
    <citation type="submission" date="2023-05" db="EMBL/GenBank/DDBJ databases">
        <authorList>
            <person name="Huff M."/>
        </authorList>
    </citation>
    <scope>NUCLEOTIDE SEQUENCE</scope>
</reference>
<keyword evidence="1 4" id="KW-0732">Signal</keyword>
<keyword evidence="2" id="KW-1015">Disulfide bond</keyword>
<comment type="similarity">
    <text evidence="3">Belongs to the PMEI family.</text>
</comment>
<dbReference type="CDD" id="cd15796">
    <property type="entry name" value="CIF_like"/>
    <property type="match status" value="1"/>
</dbReference>
<evidence type="ECO:0000256" key="2">
    <source>
        <dbReference type="ARBA" id="ARBA00023157"/>
    </source>
</evidence>
<accession>A0AAD2E1A7</accession>
<dbReference type="EMBL" id="OU503046">
    <property type="protein sequence ID" value="CAI9771115.1"/>
    <property type="molecule type" value="Genomic_DNA"/>
</dbReference>
<gene>
    <name evidence="6" type="ORF">FPE_LOCUS18545</name>
</gene>
<evidence type="ECO:0000313" key="7">
    <source>
        <dbReference type="Proteomes" id="UP000834106"/>
    </source>
</evidence>
<organism evidence="6 7">
    <name type="scientific">Fraxinus pennsylvanica</name>
    <dbReference type="NCBI Taxonomy" id="56036"/>
    <lineage>
        <taxon>Eukaryota</taxon>
        <taxon>Viridiplantae</taxon>
        <taxon>Streptophyta</taxon>
        <taxon>Embryophyta</taxon>
        <taxon>Tracheophyta</taxon>
        <taxon>Spermatophyta</taxon>
        <taxon>Magnoliopsida</taxon>
        <taxon>eudicotyledons</taxon>
        <taxon>Gunneridae</taxon>
        <taxon>Pentapetalae</taxon>
        <taxon>asterids</taxon>
        <taxon>lamiids</taxon>
        <taxon>Lamiales</taxon>
        <taxon>Oleaceae</taxon>
        <taxon>Oleeae</taxon>
        <taxon>Fraxinus</taxon>
    </lineage>
</organism>
<dbReference type="NCBIfam" id="TIGR01614">
    <property type="entry name" value="PME_inhib"/>
    <property type="match status" value="1"/>
</dbReference>
<dbReference type="SUPFAM" id="SSF101148">
    <property type="entry name" value="Plant invertase/pectin methylesterase inhibitor"/>
    <property type="match status" value="1"/>
</dbReference>
<dbReference type="InterPro" id="IPR006501">
    <property type="entry name" value="Pectinesterase_inhib_dom"/>
</dbReference>
<feature type="signal peptide" evidence="4">
    <location>
        <begin position="1"/>
        <end position="20"/>
    </location>
</feature>
<dbReference type="InterPro" id="IPR035513">
    <property type="entry name" value="Invertase/methylesterase_inhib"/>
</dbReference>
<dbReference type="Proteomes" id="UP000834106">
    <property type="component" value="Chromosome 11"/>
</dbReference>
<evidence type="ECO:0000256" key="1">
    <source>
        <dbReference type="ARBA" id="ARBA00022729"/>
    </source>
</evidence>
<protein>
    <recommendedName>
        <fullName evidence="5">Pectinesterase inhibitor domain-containing protein</fullName>
    </recommendedName>
</protein>
<evidence type="ECO:0000313" key="6">
    <source>
        <dbReference type="EMBL" id="CAI9771115.1"/>
    </source>
</evidence>
<dbReference type="SMART" id="SM00856">
    <property type="entry name" value="PMEI"/>
    <property type="match status" value="1"/>
</dbReference>
<dbReference type="InterPro" id="IPR034087">
    <property type="entry name" value="C/VIF1"/>
</dbReference>
<name>A0AAD2E1A7_9LAMI</name>
<evidence type="ECO:0000256" key="3">
    <source>
        <dbReference type="ARBA" id="ARBA00038471"/>
    </source>
</evidence>
<dbReference type="PANTHER" id="PTHR35357:SF17">
    <property type="entry name" value="PECTINESTERASE INHIBITOR 12"/>
    <property type="match status" value="1"/>
</dbReference>
<proteinExistence type="inferred from homology"/>
<dbReference type="GO" id="GO:0004857">
    <property type="term" value="F:enzyme inhibitor activity"/>
    <property type="evidence" value="ECO:0007669"/>
    <property type="project" value="InterPro"/>
</dbReference>
<dbReference type="Gene3D" id="1.20.140.40">
    <property type="entry name" value="Invertase/pectin methylesterase inhibitor family protein"/>
    <property type="match status" value="1"/>
</dbReference>
<feature type="domain" description="Pectinesterase inhibitor" evidence="5">
    <location>
        <begin position="22"/>
        <end position="162"/>
    </location>
</feature>
<dbReference type="AlphaFoldDB" id="A0AAD2E1A7"/>
<evidence type="ECO:0000259" key="5">
    <source>
        <dbReference type="SMART" id="SM00856"/>
    </source>
</evidence>
<evidence type="ECO:0000256" key="4">
    <source>
        <dbReference type="SAM" id="SignalP"/>
    </source>
</evidence>